<keyword evidence="8 12" id="KW-0648">Protein biosynthesis</keyword>
<keyword evidence="4 12" id="KW-0479">Metal-binding</keyword>
<keyword evidence="6 12" id="KW-0862">Zinc</keyword>
<comment type="catalytic activity">
    <reaction evidence="11 12">
        <text>tRNA(Ile) + L-isoleucine + ATP = L-isoleucyl-tRNA(Ile) + AMP + diphosphate</text>
        <dbReference type="Rhea" id="RHEA:11060"/>
        <dbReference type="Rhea" id="RHEA-COMP:9666"/>
        <dbReference type="Rhea" id="RHEA-COMP:9695"/>
        <dbReference type="ChEBI" id="CHEBI:30616"/>
        <dbReference type="ChEBI" id="CHEBI:33019"/>
        <dbReference type="ChEBI" id="CHEBI:58045"/>
        <dbReference type="ChEBI" id="CHEBI:78442"/>
        <dbReference type="ChEBI" id="CHEBI:78528"/>
        <dbReference type="ChEBI" id="CHEBI:456215"/>
        <dbReference type="EC" id="6.1.1.5"/>
    </reaction>
</comment>
<dbReference type="PANTHER" id="PTHR42765:SF1">
    <property type="entry name" value="ISOLEUCINE--TRNA LIGASE, MITOCHONDRIAL"/>
    <property type="match status" value="1"/>
</dbReference>
<dbReference type="GO" id="GO:0006428">
    <property type="term" value="P:isoleucyl-tRNA aminoacylation"/>
    <property type="evidence" value="ECO:0007669"/>
    <property type="project" value="UniProtKB-UniRule"/>
</dbReference>
<gene>
    <name evidence="12" type="primary">ileS</name>
    <name evidence="16" type="ORF">SAMN02745126_05125</name>
</gene>
<comment type="function">
    <text evidence="10 12">Catalyzes the attachment of isoleucine to tRNA(Ile). As IleRS can inadvertently accommodate and process structurally similar amino acids such as valine, to avoid such errors it has two additional distinct tRNA(Ile)-dependent editing activities. One activity is designated as 'pretransfer' editing and involves the hydrolysis of activated Val-AMP. The other activity is designated 'posttransfer' editing and involves deacylation of mischarged Val-tRNA(Ile).</text>
</comment>
<evidence type="ECO:0000259" key="14">
    <source>
        <dbReference type="Pfam" id="PF06827"/>
    </source>
</evidence>
<comment type="subcellular location">
    <subcellularLocation>
        <location evidence="12">Cytoplasm</location>
    </subcellularLocation>
</comment>
<feature type="domain" description="Methionyl/Valyl/Leucyl/Isoleucyl-tRNA synthetase anticodon-binding" evidence="15">
    <location>
        <begin position="719"/>
        <end position="873"/>
    </location>
</feature>
<feature type="binding site" evidence="12">
    <location>
        <position position="954"/>
    </location>
    <ligand>
        <name>Zn(2+)</name>
        <dbReference type="ChEBI" id="CHEBI:29105"/>
    </ligand>
</feature>
<dbReference type="InterPro" id="IPR050081">
    <property type="entry name" value="Ile-tRNA_ligase"/>
</dbReference>
<reference evidence="17" key="1">
    <citation type="submission" date="2017-02" db="EMBL/GenBank/DDBJ databases">
        <authorList>
            <person name="Varghese N."/>
            <person name="Submissions S."/>
        </authorList>
    </citation>
    <scope>NUCLEOTIDE SEQUENCE [LARGE SCALE GENOMIC DNA]</scope>
    <source>
        <strain evidence="17">ATCC 27094</strain>
    </source>
</reference>
<dbReference type="Proteomes" id="UP000190092">
    <property type="component" value="Unassembled WGS sequence"/>
</dbReference>
<dbReference type="GO" id="GO:0000049">
    <property type="term" value="F:tRNA binding"/>
    <property type="evidence" value="ECO:0007669"/>
    <property type="project" value="InterPro"/>
</dbReference>
<comment type="domain">
    <text evidence="12">IleRS has two distinct active sites: one for aminoacylation and one for editing. The misactivated valine is translocated from the active site to the editing site, which sterically excludes the correctly activated isoleucine. The single editing site contains two valyl binding pockets, one specific for each substrate (Val-AMP or Val-tRNA(Ile)).</text>
</comment>
<dbReference type="Gene3D" id="1.10.10.830">
    <property type="entry name" value="Ile-tRNA synthetase CP2 domain-like"/>
    <property type="match status" value="1"/>
</dbReference>
<dbReference type="Gene3D" id="1.10.730.20">
    <property type="match status" value="1"/>
</dbReference>
<keyword evidence="2 12" id="KW-0963">Cytoplasm</keyword>
<dbReference type="SUPFAM" id="SSF47323">
    <property type="entry name" value="Anticodon-binding domain of a subclass of class I aminoacyl-tRNA synthetases"/>
    <property type="match status" value="1"/>
</dbReference>
<dbReference type="CDD" id="cd07960">
    <property type="entry name" value="Anticodon_Ia_Ile_BEm"/>
    <property type="match status" value="1"/>
</dbReference>
<dbReference type="InterPro" id="IPR010663">
    <property type="entry name" value="Znf_FPG/IleRS"/>
</dbReference>
<dbReference type="InterPro" id="IPR023585">
    <property type="entry name" value="Ile-tRNA-ligase_type1"/>
</dbReference>
<evidence type="ECO:0000256" key="7">
    <source>
        <dbReference type="ARBA" id="ARBA00022840"/>
    </source>
</evidence>
<accession>A0A1T4SUI9</accession>
<evidence type="ECO:0000256" key="5">
    <source>
        <dbReference type="ARBA" id="ARBA00022741"/>
    </source>
</evidence>
<keyword evidence="7 12" id="KW-0067">ATP-binding</keyword>
<evidence type="ECO:0000313" key="16">
    <source>
        <dbReference type="EMBL" id="SKA31843.1"/>
    </source>
</evidence>
<evidence type="ECO:0000256" key="6">
    <source>
        <dbReference type="ARBA" id="ARBA00022833"/>
    </source>
</evidence>
<dbReference type="Pfam" id="PF00133">
    <property type="entry name" value="tRNA-synt_1"/>
    <property type="match status" value="1"/>
</dbReference>
<dbReference type="Gene3D" id="3.40.50.620">
    <property type="entry name" value="HUPs"/>
    <property type="match status" value="2"/>
</dbReference>
<evidence type="ECO:0000256" key="1">
    <source>
        <dbReference type="ARBA" id="ARBA00006887"/>
    </source>
</evidence>
<dbReference type="GO" id="GO:0005829">
    <property type="term" value="C:cytosol"/>
    <property type="evidence" value="ECO:0007669"/>
    <property type="project" value="TreeGrafter"/>
</dbReference>
<evidence type="ECO:0000256" key="10">
    <source>
        <dbReference type="ARBA" id="ARBA00025217"/>
    </source>
</evidence>
<dbReference type="InterPro" id="IPR001412">
    <property type="entry name" value="aa-tRNA-synth_I_CS"/>
</dbReference>
<evidence type="ECO:0000256" key="8">
    <source>
        <dbReference type="ARBA" id="ARBA00022917"/>
    </source>
</evidence>
<feature type="domain" description="Zinc finger FPG/IleRS-type" evidence="14">
    <location>
        <begin position="931"/>
        <end position="958"/>
    </location>
</feature>
<dbReference type="InterPro" id="IPR033708">
    <property type="entry name" value="Anticodon_Ile_BEm"/>
</dbReference>
<feature type="short sequence motif" description="'HIGH' region" evidence="12">
    <location>
        <begin position="73"/>
        <end position="83"/>
    </location>
</feature>
<keyword evidence="5 12" id="KW-0547">Nucleotide-binding</keyword>
<dbReference type="InterPro" id="IPR002300">
    <property type="entry name" value="aa-tRNA-synth_Ia"/>
</dbReference>
<dbReference type="InterPro" id="IPR014729">
    <property type="entry name" value="Rossmann-like_a/b/a_fold"/>
</dbReference>
<dbReference type="HAMAP" id="MF_02002">
    <property type="entry name" value="Ile_tRNA_synth_type1"/>
    <property type="match status" value="1"/>
</dbReference>
<dbReference type="Pfam" id="PF06827">
    <property type="entry name" value="zf-FPG_IleRS"/>
    <property type="match status" value="1"/>
</dbReference>
<evidence type="ECO:0000256" key="3">
    <source>
        <dbReference type="ARBA" id="ARBA00022598"/>
    </source>
</evidence>
<dbReference type="PANTHER" id="PTHR42765">
    <property type="entry name" value="SOLEUCYL-TRNA SYNTHETASE"/>
    <property type="match status" value="1"/>
</dbReference>
<dbReference type="PRINTS" id="PR00984">
    <property type="entry name" value="TRNASYNTHILE"/>
</dbReference>
<evidence type="ECO:0000256" key="4">
    <source>
        <dbReference type="ARBA" id="ARBA00022723"/>
    </source>
</evidence>
<keyword evidence="9 12" id="KW-0030">Aminoacyl-tRNA synthetase</keyword>
<dbReference type="GO" id="GO:0002161">
    <property type="term" value="F:aminoacyl-tRNA deacylase activity"/>
    <property type="evidence" value="ECO:0007669"/>
    <property type="project" value="InterPro"/>
</dbReference>
<proteinExistence type="inferred from homology"/>
<evidence type="ECO:0000259" key="15">
    <source>
        <dbReference type="Pfam" id="PF08264"/>
    </source>
</evidence>
<dbReference type="EMBL" id="FUWJ01000010">
    <property type="protein sequence ID" value="SKA31843.1"/>
    <property type="molecule type" value="Genomic_DNA"/>
</dbReference>
<dbReference type="GO" id="GO:0004822">
    <property type="term" value="F:isoleucine-tRNA ligase activity"/>
    <property type="evidence" value="ECO:0007669"/>
    <property type="project" value="UniProtKB-UniRule"/>
</dbReference>
<comment type="cofactor">
    <cofactor evidence="12">
        <name>Zn(2+)</name>
        <dbReference type="ChEBI" id="CHEBI:29105"/>
    </cofactor>
    <text evidence="12">Binds 1 zinc ion per subunit.</text>
</comment>
<feature type="binding site" evidence="12">
    <location>
        <position position="957"/>
    </location>
    <ligand>
        <name>Zn(2+)</name>
        <dbReference type="ChEBI" id="CHEBI:29105"/>
    </ligand>
</feature>
<dbReference type="InterPro" id="IPR009080">
    <property type="entry name" value="tRNAsynth_Ia_anticodon-bd"/>
</dbReference>
<evidence type="ECO:0000256" key="12">
    <source>
        <dbReference type="HAMAP-Rule" id="MF_02002"/>
    </source>
</evidence>
<dbReference type="Gene3D" id="3.90.740.10">
    <property type="entry name" value="Valyl/Leucyl/Isoleucyl-tRNA synthetase, editing domain"/>
    <property type="match status" value="1"/>
</dbReference>
<dbReference type="SUPFAM" id="SSF52374">
    <property type="entry name" value="Nucleotidylyl transferase"/>
    <property type="match status" value="1"/>
</dbReference>
<dbReference type="FunFam" id="3.40.50.620:FF:000042">
    <property type="entry name" value="Isoleucine--tRNA ligase"/>
    <property type="match status" value="1"/>
</dbReference>
<evidence type="ECO:0000256" key="9">
    <source>
        <dbReference type="ARBA" id="ARBA00023146"/>
    </source>
</evidence>
<name>A0A1T4SUI9_9HYPH</name>
<keyword evidence="17" id="KW-1185">Reference proteome</keyword>
<dbReference type="EC" id="6.1.1.5" evidence="12"/>
<dbReference type="GO" id="GO:0008270">
    <property type="term" value="F:zinc ion binding"/>
    <property type="evidence" value="ECO:0007669"/>
    <property type="project" value="UniProtKB-UniRule"/>
</dbReference>
<dbReference type="Pfam" id="PF08264">
    <property type="entry name" value="Anticodon_1"/>
    <property type="match status" value="1"/>
</dbReference>
<evidence type="ECO:0000256" key="2">
    <source>
        <dbReference type="ARBA" id="ARBA00022490"/>
    </source>
</evidence>
<comment type="similarity">
    <text evidence="1 12">Belongs to the class-I aminoacyl-tRNA synthetase family. IleS type 1 subfamily.</text>
</comment>
<feature type="binding site" evidence="12">
    <location>
        <position position="934"/>
    </location>
    <ligand>
        <name>Zn(2+)</name>
        <dbReference type="ChEBI" id="CHEBI:29105"/>
    </ligand>
</feature>
<dbReference type="InterPro" id="IPR013155">
    <property type="entry name" value="M/V/L/I-tRNA-synth_anticd-bd"/>
</dbReference>
<protein>
    <recommendedName>
        <fullName evidence="12">Isoleucine--tRNA ligase</fullName>
        <ecNumber evidence="12">6.1.1.5</ecNumber>
    </recommendedName>
    <alternativeName>
        <fullName evidence="12">Isoleucyl-tRNA synthetase</fullName>
        <shortName evidence="12">IleRS</shortName>
    </alternativeName>
</protein>
<evidence type="ECO:0000313" key="17">
    <source>
        <dbReference type="Proteomes" id="UP000190092"/>
    </source>
</evidence>
<dbReference type="RefSeq" id="WP_419188815.1">
    <property type="nucleotide sequence ID" value="NZ_FUWJ01000010.1"/>
</dbReference>
<sequence>MSWHVSLPEPHEFVVTTDYKSSVFLPKTDFPMRGGLPKKEPELLKRWADMKLFDRLRAESKGRTKFVLHDGPPYANGNLHIGHALNKILKDLITRSQQMLGKDSHYVPGWDCHGLPIEWKIEEEYRAKKKDKDQVPVVEFRRQCRAFADHWIGVQREEFKRLGVEGDWDHYYSTMKYESEAVIVKELGKFLMNGGLYKGSKAVLWSVVEKTALAEAEIEYHDHVSDTVHVRFPVVKSKDGRFDDASVVIWTTTPWTMPGNRALAYGPEIAYALVEVEAVGEGSRAKVGEKMLLAKDLVGAVGQAANFTPRILTDVSATDLEGLIAAHPLRGQGFDFDVRLLPADFVTADAGTGFVHIAPGHGADDYDLGVANGIEVPDTVAEDGSYYPHVPLFAGLQVYTSAGKKGPANRAVTEVLDKAGKLLAAGRISHSYPHSWRSKAPVIFRNAPQWFIAMDKPIAEIGGTLREKALAAIDATRFVPRAGYNRLRSMIETRPDWCVSRQRAWGVPIAVFVDKKTGEPLRDPEVMERVVESFRAEGADAWFDSPPERFLGNKYKAADFEQVRDILDVWFDSGSTHAFTLEGNPDLKWPADLYLEGSDQHRGWFHSSLLESCGTRGRAPYDGVLTHGFTLDEQGRKMSKSLGNITAPQAVCDQYGADILRLWVVGTDYTEDQRIGPEILKHQAEAYRRLRNTLRYLLGSLDGFSAVEKVDFVQLPELERWVLHRLAELDAMFRPAVDDFDFHKIATELHNFCAVDLSAFYFDIRKDAIYCDAPTTLRRRAARTVMAELFSFLTAWLAPITCFTAEEAWLARPADVPDGGADSVHLRLYPQIPNTWLDGELGEKWKTVRALRRVVTGALELERAEKRIGSSLQAAPHVHAAPEYQAALKGLDLAEICITSGGDLVAGEAPAGAFTLSDVPGVAVVPALAHGEKCARCWQVLPEVGKSAKHPLLCQRCEAAVEG</sequence>
<feature type="domain" description="Aminoacyl-tRNA synthetase class Ia" evidence="13">
    <location>
        <begin position="43"/>
        <end position="675"/>
    </location>
</feature>
<dbReference type="STRING" id="225324.SAMN02745126_05125"/>
<dbReference type="GO" id="GO:0005524">
    <property type="term" value="F:ATP binding"/>
    <property type="evidence" value="ECO:0007669"/>
    <property type="project" value="UniProtKB-UniRule"/>
</dbReference>
<dbReference type="NCBIfam" id="TIGR00392">
    <property type="entry name" value="ileS"/>
    <property type="match status" value="1"/>
</dbReference>
<feature type="short sequence motif" description="'KMSKS' region" evidence="12">
    <location>
        <begin position="637"/>
        <end position="641"/>
    </location>
</feature>
<dbReference type="InterPro" id="IPR009008">
    <property type="entry name" value="Val/Leu/Ile-tRNA-synth_edit"/>
</dbReference>
<dbReference type="PROSITE" id="PS00178">
    <property type="entry name" value="AA_TRNA_LIGASE_I"/>
    <property type="match status" value="1"/>
</dbReference>
<evidence type="ECO:0000256" key="11">
    <source>
        <dbReference type="ARBA" id="ARBA00048359"/>
    </source>
</evidence>
<organism evidence="16 17">
    <name type="scientific">Enhydrobacter aerosaccus</name>
    <dbReference type="NCBI Taxonomy" id="225324"/>
    <lineage>
        <taxon>Bacteria</taxon>
        <taxon>Pseudomonadati</taxon>
        <taxon>Pseudomonadota</taxon>
        <taxon>Alphaproteobacteria</taxon>
        <taxon>Hyphomicrobiales</taxon>
        <taxon>Enhydrobacter</taxon>
    </lineage>
</organism>
<keyword evidence="3 12" id="KW-0436">Ligase</keyword>
<feature type="binding site" evidence="12">
    <location>
        <position position="937"/>
    </location>
    <ligand>
        <name>Zn(2+)</name>
        <dbReference type="ChEBI" id="CHEBI:29105"/>
    </ligand>
</feature>
<comment type="subunit">
    <text evidence="12">Monomer.</text>
</comment>
<dbReference type="SUPFAM" id="SSF50677">
    <property type="entry name" value="ValRS/IleRS/LeuRS editing domain"/>
    <property type="match status" value="1"/>
</dbReference>
<dbReference type="InterPro" id="IPR002301">
    <property type="entry name" value="Ile-tRNA-ligase"/>
</dbReference>
<dbReference type="AlphaFoldDB" id="A0A1T4SUI9"/>
<feature type="binding site" evidence="12">
    <location>
        <position position="596"/>
    </location>
    <ligand>
        <name>L-isoleucyl-5'-AMP</name>
        <dbReference type="ChEBI" id="CHEBI:178002"/>
    </ligand>
</feature>
<feature type="binding site" evidence="12">
    <location>
        <position position="640"/>
    </location>
    <ligand>
        <name>ATP</name>
        <dbReference type="ChEBI" id="CHEBI:30616"/>
    </ligand>
</feature>
<evidence type="ECO:0000259" key="13">
    <source>
        <dbReference type="Pfam" id="PF00133"/>
    </source>
</evidence>